<dbReference type="GO" id="GO:0005886">
    <property type="term" value="C:plasma membrane"/>
    <property type="evidence" value="ECO:0007669"/>
    <property type="project" value="TreeGrafter"/>
</dbReference>
<gene>
    <name evidence="7" type="ORF">BDN71DRAFT_1403498</name>
</gene>
<keyword evidence="2 5" id="KW-0812">Transmembrane</keyword>
<accession>A0A9P5ZIB1</accession>
<keyword evidence="8" id="KW-1185">Reference proteome</keyword>
<dbReference type="Proteomes" id="UP000807025">
    <property type="component" value="Unassembled WGS sequence"/>
</dbReference>
<proteinExistence type="predicted"/>
<protein>
    <recommendedName>
        <fullName evidence="6">Glucose receptor Git3-like N-terminal domain-containing protein</fullName>
    </recommendedName>
</protein>
<dbReference type="Pfam" id="PF11710">
    <property type="entry name" value="Git3"/>
    <property type="match status" value="1"/>
</dbReference>
<sequence>MSTAGIQGFRWGLASLTFAGSFLSAVGSGCILLCYLALPLKRHFRHVLILNLAIADFANSVNNAASGGQIIMHRRDLAPGPGCVLNGMIGQITVQATDCAILAIALVTVYTITRTSSSRLIQGEWEWPLILSATAAIWALPFLTGFLALGKHWYTPVSGNWCWLTADPVYLRYVLTHGWRYLFMVIEVAVYTYLHFYLRRHFRRLAVPIVSNPPSSASQGEQHTRSIPLTPITFSEFKQDVHISQSGGLGDGDDGDYSAKRVTITIDNDTSPAAPTTTTTLSKSSMPMTHIMAHQRTLPPSGPNDPNGAVNSRQRAIQRVLLLNAYPLLYILLWIPGLAHRIVEATGHKSQVTQIMQASTQFVGLANALTYGWNERIAAQIREKFRRRA</sequence>
<dbReference type="GO" id="GO:0007189">
    <property type="term" value="P:adenylate cyclase-activating G protein-coupled receptor signaling pathway"/>
    <property type="evidence" value="ECO:0007669"/>
    <property type="project" value="TreeGrafter"/>
</dbReference>
<evidence type="ECO:0000256" key="3">
    <source>
        <dbReference type="ARBA" id="ARBA00022989"/>
    </source>
</evidence>
<feature type="transmembrane region" description="Helical" evidence="5">
    <location>
        <begin position="178"/>
        <end position="198"/>
    </location>
</feature>
<evidence type="ECO:0000256" key="2">
    <source>
        <dbReference type="ARBA" id="ARBA00022692"/>
    </source>
</evidence>
<feature type="transmembrane region" description="Helical" evidence="5">
    <location>
        <begin position="320"/>
        <end position="339"/>
    </location>
</feature>
<reference evidence="7" key="1">
    <citation type="submission" date="2020-11" db="EMBL/GenBank/DDBJ databases">
        <authorList>
            <consortium name="DOE Joint Genome Institute"/>
            <person name="Ahrendt S."/>
            <person name="Riley R."/>
            <person name="Andreopoulos W."/>
            <person name="Labutti K."/>
            <person name="Pangilinan J."/>
            <person name="Ruiz-Duenas F.J."/>
            <person name="Barrasa J.M."/>
            <person name="Sanchez-Garcia M."/>
            <person name="Camarero S."/>
            <person name="Miyauchi S."/>
            <person name="Serrano A."/>
            <person name="Linde D."/>
            <person name="Babiker R."/>
            <person name="Drula E."/>
            <person name="Ayuso-Fernandez I."/>
            <person name="Pacheco R."/>
            <person name="Padilla G."/>
            <person name="Ferreira P."/>
            <person name="Barriuso J."/>
            <person name="Kellner H."/>
            <person name="Castanera R."/>
            <person name="Alfaro M."/>
            <person name="Ramirez L."/>
            <person name="Pisabarro A.G."/>
            <person name="Kuo A."/>
            <person name="Tritt A."/>
            <person name="Lipzen A."/>
            <person name="He G."/>
            <person name="Yan M."/>
            <person name="Ng V."/>
            <person name="Cullen D."/>
            <person name="Martin F."/>
            <person name="Rosso M.-N."/>
            <person name="Henrissat B."/>
            <person name="Hibbett D."/>
            <person name="Martinez A.T."/>
            <person name="Grigoriev I.V."/>
        </authorList>
    </citation>
    <scope>NUCLEOTIDE SEQUENCE</scope>
    <source>
        <strain evidence="7">ATCC 90797</strain>
    </source>
</reference>
<dbReference type="SUPFAM" id="SSF81321">
    <property type="entry name" value="Family A G protein-coupled receptor-like"/>
    <property type="match status" value="1"/>
</dbReference>
<dbReference type="EMBL" id="MU154721">
    <property type="protein sequence ID" value="KAF9488284.1"/>
    <property type="molecule type" value="Genomic_DNA"/>
</dbReference>
<dbReference type="PANTHER" id="PTHR23112:SF37">
    <property type="entry name" value="G PROTEIN-COUPLED RECEPTOR GPR1"/>
    <property type="match status" value="1"/>
</dbReference>
<dbReference type="AlphaFoldDB" id="A0A9P5ZIB1"/>
<evidence type="ECO:0000256" key="4">
    <source>
        <dbReference type="ARBA" id="ARBA00023136"/>
    </source>
</evidence>
<dbReference type="Gene3D" id="1.20.1070.10">
    <property type="entry name" value="Rhodopsin 7-helix transmembrane proteins"/>
    <property type="match status" value="1"/>
</dbReference>
<comment type="subcellular location">
    <subcellularLocation>
        <location evidence="1">Membrane</location>
        <topology evidence="1">Multi-pass membrane protein</topology>
    </subcellularLocation>
</comment>
<evidence type="ECO:0000256" key="1">
    <source>
        <dbReference type="ARBA" id="ARBA00004141"/>
    </source>
</evidence>
<evidence type="ECO:0000313" key="7">
    <source>
        <dbReference type="EMBL" id="KAF9488284.1"/>
    </source>
</evidence>
<feature type="transmembrane region" description="Helical" evidence="5">
    <location>
        <begin position="125"/>
        <end position="149"/>
    </location>
</feature>
<feature type="transmembrane region" description="Helical" evidence="5">
    <location>
        <begin position="92"/>
        <end position="113"/>
    </location>
</feature>
<feature type="transmembrane region" description="Helical" evidence="5">
    <location>
        <begin position="48"/>
        <end position="72"/>
    </location>
</feature>
<keyword evidence="3 5" id="KW-1133">Transmembrane helix</keyword>
<dbReference type="InterPro" id="IPR023041">
    <property type="entry name" value="Glucose_rcpt_Git3-like_N"/>
</dbReference>
<dbReference type="GO" id="GO:0004930">
    <property type="term" value="F:G protein-coupled receptor activity"/>
    <property type="evidence" value="ECO:0007669"/>
    <property type="project" value="TreeGrafter"/>
</dbReference>
<evidence type="ECO:0000256" key="5">
    <source>
        <dbReference type="SAM" id="Phobius"/>
    </source>
</evidence>
<evidence type="ECO:0000259" key="6">
    <source>
        <dbReference type="Pfam" id="PF11710"/>
    </source>
</evidence>
<name>A0A9P5ZIB1_PLEER</name>
<feature type="transmembrane region" description="Helical" evidence="5">
    <location>
        <begin position="12"/>
        <end position="36"/>
    </location>
</feature>
<dbReference type="PANTHER" id="PTHR23112">
    <property type="entry name" value="G PROTEIN-COUPLED RECEPTOR 157-RELATED"/>
    <property type="match status" value="1"/>
</dbReference>
<organism evidence="7 8">
    <name type="scientific">Pleurotus eryngii</name>
    <name type="common">Boletus of the steppes</name>
    <dbReference type="NCBI Taxonomy" id="5323"/>
    <lineage>
        <taxon>Eukaryota</taxon>
        <taxon>Fungi</taxon>
        <taxon>Dikarya</taxon>
        <taxon>Basidiomycota</taxon>
        <taxon>Agaricomycotina</taxon>
        <taxon>Agaricomycetes</taxon>
        <taxon>Agaricomycetidae</taxon>
        <taxon>Agaricales</taxon>
        <taxon>Pleurotineae</taxon>
        <taxon>Pleurotaceae</taxon>
        <taxon>Pleurotus</taxon>
    </lineage>
</organism>
<dbReference type="OrthoDB" id="100006at2759"/>
<keyword evidence="4 5" id="KW-0472">Membrane</keyword>
<comment type="caution">
    <text evidence="7">The sequence shown here is derived from an EMBL/GenBank/DDBJ whole genome shotgun (WGS) entry which is preliminary data.</text>
</comment>
<feature type="domain" description="Glucose receptor Git3-like N-terminal" evidence="6">
    <location>
        <begin position="18"/>
        <end position="204"/>
    </location>
</feature>
<evidence type="ECO:0000313" key="8">
    <source>
        <dbReference type="Proteomes" id="UP000807025"/>
    </source>
</evidence>